<accession>A0A5C6ME61</accession>
<dbReference type="SUPFAM" id="SSF52540">
    <property type="entry name" value="P-loop containing nucleoside triphosphate hydrolases"/>
    <property type="match status" value="1"/>
</dbReference>
<evidence type="ECO:0000256" key="1">
    <source>
        <dbReference type="ARBA" id="ARBA00022741"/>
    </source>
</evidence>
<dbReference type="AlphaFoldDB" id="A0A5C6ME61"/>
<dbReference type="InterPro" id="IPR027417">
    <property type="entry name" value="P-loop_NTPase"/>
</dbReference>
<keyword evidence="4" id="KW-0067">ATP-binding</keyword>
<dbReference type="PANTHER" id="PTHR11070">
    <property type="entry name" value="UVRD / RECB / PCRA DNA HELICASE FAMILY MEMBER"/>
    <property type="match status" value="1"/>
</dbReference>
<organism evidence="6 7">
    <name type="scientific">Planctomyces bekefii</name>
    <dbReference type="NCBI Taxonomy" id="1653850"/>
    <lineage>
        <taxon>Bacteria</taxon>
        <taxon>Pseudomonadati</taxon>
        <taxon>Planctomycetota</taxon>
        <taxon>Planctomycetia</taxon>
        <taxon>Planctomycetales</taxon>
        <taxon>Planctomycetaceae</taxon>
        <taxon>Planctomyces</taxon>
    </lineage>
</organism>
<dbReference type="GO" id="GO:0005524">
    <property type="term" value="F:ATP binding"/>
    <property type="evidence" value="ECO:0007669"/>
    <property type="project" value="UniProtKB-KW"/>
</dbReference>
<keyword evidence="1" id="KW-0547">Nucleotide-binding</keyword>
<proteinExistence type="predicted"/>
<dbReference type="EMBL" id="SRHE01000013">
    <property type="protein sequence ID" value="TWW12423.1"/>
    <property type="molecule type" value="Genomic_DNA"/>
</dbReference>
<dbReference type="Gene3D" id="1.10.486.10">
    <property type="entry name" value="PCRA, domain 4"/>
    <property type="match status" value="1"/>
</dbReference>
<sequence>NAPARVNDLKQLEAIAVRYESRQQFLTEMTLDPPASTQELPADPLLDEDFLILSTIHSAKGLEWDSVHVIHAADGNIPADMATGSAEEIEEERRLFYVAMTRAKNHLTVLRPERYYFHNRHRSDQHSLSRITRFLTPPILALMEQVSHGLTAGSGGAGAGGGLVKGDTAEIRRRIAKLWG</sequence>
<feature type="non-terminal residue" evidence="6">
    <location>
        <position position="1"/>
    </location>
</feature>
<dbReference type="GO" id="GO:0043138">
    <property type="term" value="F:3'-5' DNA helicase activity"/>
    <property type="evidence" value="ECO:0007669"/>
    <property type="project" value="TreeGrafter"/>
</dbReference>
<feature type="domain" description="UvrD-like helicase C-terminal" evidence="5">
    <location>
        <begin position="47"/>
        <end position="109"/>
    </location>
</feature>
<dbReference type="InterPro" id="IPR014017">
    <property type="entry name" value="DNA_helicase_UvrD-like_C"/>
</dbReference>
<evidence type="ECO:0000256" key="3">
    <source>
        <dbReference type="ARBA" id="ARBA00022806"/>
    </source>
</evidence>
<keyword evidence="7" id="KW-1185">Reference proteome</keyword>
<keyword evidence="2" id="KW-0378">Hydrolase</keyword>
<dbReference type="InterPro" id="IPR000212">
    <property type="entry name" value="DNA_helicase_UvrD/REP"/>
</dbReference>
<dbReference type="GO" id="GO:0000725">
    <property type="term" value="P:recombinational repair"/>
    <property type="evidence" value="ECO:0007669"/>
    <property type="project" value="TreeGrafter"/>
</dbReference>
<evidence type="ECO:0000313" key="6">
    <source>
        <dbReference type="EMBL" id="TWW12423.1"/>
    </source>
</evidence>
<comment type="caution">
    <text evidence="6">The sequence shown here is derived from an EMBL/GenBank/DDBJ whole genome shotgun (WGS) entry which is preliminary data.</text>
</comment>
<dbReference type="GO" id="GO:0016787">
    <property type="term" value="F:hydrolase activity"/>
    <property type="evidence" value="ECO:0007669"/>
    <property type="project" value="UniProtKB-KW"/>
</dbReference>
<evidence type="ECO:0000256" key="4">
    <source>
        <dbReference type="ARBA" id="ARBA00022840"/>
    </source>
</evidence>
<reference evidence="6 7" key="2">
    <citation type="submission" date="2019-08" db="EMBL/GenBank/DDBJ databases">
        <authorList>
            <person name="Henke P."/>
        </authorList>
    </citation>
    <scope>NUCLEOTIDE SEQUENCE [LARGE SCALE GENOMIC DNA]</scope>
    <source>
        <strain evidence="6">Phe10_nw2017</strain>
    </source>
</reference>
<evidence type="ECO:0000259" key="5">
    <source>
        <dbReference type="Pfam" id="PF13361"/>
    </source>
</evidence>
<dbReference type="GO" id="GO:0005829">
    <property type="term" value="C:cytosol"/>
    <property type="evidence" value="ECO:0007669"/>
    <property type="project" value="TreeGrafter"/>
</dbReference>
<reference evidence="6 7" key="1">
    <citation type="submission" date="2019-08" db="EMBL/GenBank/DDBJ databases">
        <title>100 year-old enigma solved: identification of Planctomyces bekefii, the type genus and species of the phylum Planctomycetes.</title>
        <authorList>
            <person name="Svetlana D.N."/>
            <person name="Overmann J."/>
        </authorList>
    </citation>
    <scope>NUCLEOTIDE SEQUENCE [LARGE SCALE GENOMIC DNA]</scope>
    <source>
        <strain evidence="6">Phe10_nw2017</strain>
    </source>
</reference>
<evidence type="ECO:0000313" key="7">
    <source>
        <dbReference type="Proteomes" id="UP000321083"/>
    </source>
</evidence>
<keyword evidence="3" id="KW-0347">Helicase</keyword>
<evidence type="ECO:0000256" key="2">
    <source>
        <dbReference type="ARBA" id="ARBA00022801"/>
    </source>
</evidence>
<protein>
    <recommendedName>
        <fullName evidence="5">UvrD-like helicase C-terminal domain-containing protein</fullName>
    </recommendedName>
</protein>
<dbReference type="PANTHER" id="PTHR11070:SF3">
    <property type="entry name" value="DNA 3'-5' HELICASE"/>
    <property type="match status" value="1"/>
</dbReference>
<dbReference type="Proteomes" id="UP000321083">
    <property type="component" value="Unassembled WGS sequence"/>
</dbReference>
<dbReference type="Pfam" id="PF13361">
    <property type="entry name" value="UvrD_C"/>
    <property type="match status" value="1"/>
</dbReference>
<name>A0A5C6ME61_9PLAN</name>
<dbReference type="Gene3D" id="3.40.50.300">
    <property type="entry name" value="P-loop containing nucleotide triphosphate hydrolases"/>
    <property type="match status" value="1"/>
</dbReference>
<gene>
    <name evidence="6" type="ORF">E3A20_01570</name>
</gene>
<dbReference type="GO" id="GO:0003677">
    <property type="term" value="F:DNA binding"/>
    <property type="evidence" value="ECO:0007669"/>
    <property type="project" value="InterPro"/>
</dbReference>